<feature type="compositionally biased region" description="Low complexity" evidence="1">
    <location>
        <begin position="534"/>
        <end position="557"/>
    </location>
</feature>
<dbReference type="InterPro" id="IPR017853">
    <property type="entry name" value="GH"/>
</dbReference>
<feature type="signal peptide" evidence="2">
    <location>
        <begin position="1"/>
        <end position="16"/>
    </location>
</feature>
<sequence length="737" mass="78234">MLIQVLLAPLLAPVLALTLYNGKDTHTDVPTVSVVVDAPPPVYTGLRAYDPTRLVPPPPPQPPTTQVTIGIPNSPNTQGYPLSIKQRGNFLGFSIELSIATSVMGLSPQRIKPSFLNYMANIRNRAGVGPIIRVGGNTQDRSSLFVNGLPEGGSLQKVKDNSPNMPTKTPIVSYSLDLLYTLANISSLVDAKWYFGLAFNQSNAASISDNMPIAAGYAQKILGSHLRGLALGNEPDLYLRHGKRPQPWGMVDYINEFNTARTKIMGNPDVTNHQTLLGPSVCCRVDGFDLPDVLGTTWLNENIDYLAAVTVQRYPANNCQINGRVIDPQAIFPNFLNHTGVQALTAEYLAGSAIAQARGKEMLMLEFNTASCGGFPGLSDSFGAAMWIADWAFQLAWGNFSTALLHVGGQNVYYNPFTPPPFDGVGKQWTTGTTYYSTLIVAEAFGRTGTAQVVDLLPDGGDMFHPAYVVYENSAPARVVLFNYVSDPSGASTYNAVISLSDLVRVAPPPPPTPPVTDASPSTPDDGTAEPADDPVVPVANPAPGASDATTPAASEPAPAPAPASTPAASDPASTPPAADPNAQSPPVKRATLPSSVFVRYFRAPTVSEQYNITWAGQTLGYSFASDGRLYGATETQEFACHNGECVVPVPAPAIAIVYLSPDALYESTPEPQATQTYATTAQPFGTFSIDFMGAMATGNGWWPGDSIYGAASRTQVQVSVGLLAVALTTAYMLVRL</sequence>
<feature type="compositionally biased region" description="Low complexity" evidence="1">
    <location>
        <begin position="516"/>
        <end position="526"/>
    </location>
</feature>
<protein>
    <recommendedName>
        <fullName evidence="3">Beta-glucuronidase C-terminal domain-containing protein</fullName>
    </recommendedName>
</protein>
<feature type="region of interest" description="Disordered" evidence="1">
    <location>
        <begin position="505"/>
        <end position="590"/>
    </location>
</feature>
<feature type="chain" id="PRO_5005245708" description="Beta-glucuronidase C-terminal domain-containing protein" evidence="2">
    <location>
        <begin position="17"/>
        <end position="737"/>
    </location>
</feature>
<dbReference type="PANTHER" id="PTHR36183">
    <property type="entry name" value="BETA-GLUCURONIDASE"/>
    <property type="match status" value="1"/>
</dbReference>
<evidence type="ECO:0000313" key="5">
    <source>
        <dbReference type="Proteomes" id="UP000053611"/>
    </source>
</evidence>
<dbReference type="GeneID" id="28986995"/>
<gene>
    <name evidence="4" type="ORF">CC85DRAFT_325945</name>
</gene>
<dbReference type="AlphaFoldDB" id="A0A0J0XVD7"/>
<dbReference type="Pfam" id="PF16862">
    <property type="entry name" value="Glyco_hydro_79C"/>
    <property type="match status" value="1"/>
</dbReference>
<accession>A0A0J0XVD7</accession>
<dbReference type="RefSeq" id="XP_018281517.1">
    <property type="nucleotide sequence ID" value="XM_018426392.1"/>
</dbReference>
<name>A0A0J0XVD7_9TREE</name>
<dbReference type="EMBL" id="KQ087183">
    <property type="protein sequence ID" value="KLT45026.1"/>
    <property type="molecule type" value="Genomic_DNA"/>
</dbReference>
<dbReference type="InterPro" id="IPR031728">
    <property type="entry name" value="GlcAase_C"/>
</dbReference>
<dbReference type="InterPro" id="IPR052974">
    <property type="entry name" value="GH79_Enzymes"/>
</dbReference>
<dbReference type="OrthoDB" id="2796951at2759"/>
<evidence type="ECO:0000256" key="1">
    <source>
        <dbReference type="SAM" id="MobiDB-lite"/>
    </source>
</evidence>
<dbReference type="Gene3D" id="3.20.20.80">
    <property type="entry name" value="Glycosidases"/>
    <property type="match status" value="1"/>
</dbReference>
<evidence type="ECO:0000313" key="4">
    <source>
        <dbReference type="EMBL" id="KLT45026.1"/>
    </source>
</evidence>
<dbReference type="Proteomes" id="UP000053611">
    <property type="component" value="Unassembled WGS sequence"/>
</dbReference>
<evidence type="ECO:0000259" key="3">
    <source>
        <dbReference type="Pfam" id="PF16862"/>
    </source>
</evidence>
<keyword evidence="2" id="KW-0732">Signal</keyword>
<reference evidence="4 5" key="1">
    <citation type="submission" date="2015-03" db="EMBL/GenBank/DDBJ databases">
        <title>Genomics and transcriptomics of the oil-accumulating basidiomycete yeast T. oleaginosus allow insights into substrate utilization and the diverse evolutionary trajectories of mating systems in fungi.</title>
        <authorList>
            <consortium name="DOE Joint Genome Institute"/>
            <person name="Kourist R."/>
            <person name="Kracht O."/>
            <person name="Bracharz F."/>
            <person name="Lipzen A."/>
            <person name="Nolan M."/>
            <person name="Ohm R."/>
            <person name="Grigoriev I."/>
            <person name="Sun S."/>
            <person name="Heitman J."/>
            <person name="Bruck T."/>
            <person name="Nowrousian M."/>
        </authorList>
    </citation>
    <scope>NUCLEOTIDE SEQUENCE [LARGE SCALE GENOMIC DNA]</scope>
    <source>
        <strain evidence="4 5">IBC0246</strain>
    </source>
</reference>
<dbReference type="STRING" id="879819.A0A0J0XVD7"/>
<dbReference type="SUPFAM" id="SSF51445">
    <property type="entry name" value="(Trans)glycosidases"/>
    <property type="match status" value="1"/>
</dbReference>
<dbReference type="PANTHER" id="PTHR36183:SF2">
    <property type="entry name" value="BETA-GLUCURONIDASE C-TERMINAL DOMAIN-CONTAINING PROTEIN"/>
    <property type="match status" value="1"/>
</dbReference>
<feature type="domain" description="Beta-glucuronidase C-terminal" evidence="3">
    <location>
        <begin position="592"/>
        <end position="657"/>
    </location>
</feature>
<evidence type="ECO:0000256" key="2">
    <source>
        <dbReference type="SAM" id="SignalP"/>
    </source>
</evidence>
<organism evidence="4 5">
    <name type="scientific">Cutaneotrichosporon oleaginosum</name>
    <dbReference type="NCBI Taxonomy" id="879819"/>
    <lineage>
        <taxon>Eukaryota</taxon>
        <taxon>Fungi</taxon>
        <taxon>Dikarya</taxon>
        <taxon>Basidiomycota</taxon>
        <taxon>Agaricomycotina</taxon>
        <taxon>Tremellomycetes</taxon>
        <taxon>Trichosporonales</taxon>
        <taxon>Trichosporonaceae</taxon>
        <taxon>Cutaneotrichosporon</taxon>
    </lineage>
</organism>
<proteinExistence type="predicted"/>
<keyword evidence="5" id="KW-1185">Reference proteome</keyword>